<comment type="caution">
    <text evidence="1">The sequence shown here is derived from an EMBL/GenBank/DDBJ whole genome shotgun (WGS) entry which is preliminary data.</text>
</comment>
<keyword evidence="2" id="KW-1185">Reference proteome</keyword>
<proteinExistence type="predicted"/>
<evidence type="ECO:0000313" key="1">
    <source>
        <dbReference type="EMBL" id="KAH9419146.1"/>
    </source>
</evidence>
<protein>
    <submittedName>
        <fullName evidence="1">Uncharacterized protein</fullName>
    </submittedName>
</protein>
<gene>
    <name evidence="1" type="ORF">DERP_005650</name>
</gene>
<reference evidence="1 2" key="2">
    <citation type="journal article" date="2022" name="Mol. Biol. Evol.">
        <title>Comparative Genomics Reveals Insights into the Divergent Evolution of Astigmatic Mites and Household Pest Adaptations.</title>
        <authorList>
            <person name="Xiong Q."/>
            <person name="Wan A.T."/>
            <person name="Liu X."/>
            <person name="Fung C.S."/>
            <person name="Xiao X."/>
            <person name="Malainual N."/>
            <person name="Hou J."/>
            <person name="Wang L."/>
            <person name="Wang M."/>
            <person name="Yang K.Y."/>
            <person name="Cui Y."/>
            <person name="Leung E.L."/>
            <person name="Nong W."/>
            <person name="Shin S.K."/>
            <person name="Au S.W."/>
            <person name="Jeong K.Y."/>
            <person name="Chew F.T."/>
            <person name="Hui J.H."/>
            <person name="Leung T.F."/>
            <person name="Tungtrongchitr A."/>
            <person name="Zhong N."/>
            <person name="Liu Z."/>
            <person name="Tsui S.K."/>
        </authorList>
    </citation>
    <scope>NUCLEOTIDE SEQUENCE [LARGE SCALE GENOMIC DNA]</scope>
    <source>
        <strain evidence="1">Derp</strain>
    </source>
</reference>
<sequence>LIQIYASNVFPEENELIWDNVNRIYGFSAKRVPFDAFITFGSESKLSLILSHIISTKRSNTALTLIFSLADVSKNSKPN</sequence>
<dbReference type="Proteomes" id="UP000887458">
    <property type="component" value="Unassembled WGS sequence"/>
</dbReference>
<accession>A0ABQ8J958</accession>
<evidence type="ECO:0000313" key="2">
    <source>
        <dbReference type="Proteomes" id="UP000887458"/>
    </source>
</evidence>
<organism evidence="1 2">
    <name type="scientific">Dermatophagoides pteronyssinus</name>
    <name type="common">European house dust mite</name>
    <dbReference type="NCBI Taxonomy" id="6956"/>
    <lineage>
        <taxon>Eukaryota</taxon>
        <taxon>Metazoa</taxon>
        <taxon>Ecdysozoa</taxon>
        <taxon>Arthropoda</taxon>
        <taxon>Chelicerata</taxon>
        <taxon>Arachnida</taxon>
        <taxon>Acari</taxon>
        <taxon>Acariformes</taxon>
        <taxon>Sarcoptiformes</taxon>
        <taxon>Astigmata</taxon>
        <taxon>Psoroptidia</taxon>
        <taxon>Analgoidea</taxon>
        <taxon>Pyroglyphidae</taxon>
        <taxon>Dermatophagoidinae</taxon>
        <taxon>Dermatophagoides</taxon>
    </lineage>
</organism>
<feature type="non-terminal residue" evidence="1">
    <location>
        <position position="1"/>
    </location>
</feature>
<reference evidence="1 2" key="1">
    <citation type="journal article" date="2018" name="J. Allergy Clin. Immunol.">
        <title>High-quality assembly of Dermatophagoides pteronyssinus genome and transcriptome reveals a wide range of novel allergens.</title>
        <authorList>
            <person name="Liu X.Y."/>
            <person name="Yang K.Y."/>
            <person name="Wang M.Q."/>
            <person name="Kwok J.S."/>
            <person name="Zeng X."/>
            <person name="Yang Z."/>
            <person name="Xiao X.J."/>
            <person name="Lau C.P."/>
            <person name="Li Y."/>
            <person name="Huang Z.M."/>
            <person name="Ba J.G."/>
            <person name="Yim A.K."/>
            <person name="Ouyang C.Y."/>
            <person name="Ngai S.M."/>
            <person name="Chan T.F."/>
            <person name="Leung E.L."/>
            <person name="Liu L."/>
            <person name="Liu Z.G."/>
            <person name="Tsui S.K."/>
        </authorList>
    </citation>
    <scope>NUCLEOTIDE SEQUENCE [LARGE SCALE GENOMIC DNA]</scope>
    <source>
        <strain evidence="1">Derp</strain>
    </source>
</reference>
<name>A0ABQ8J958_DERPT</name>
<dbReference type="EMBL" id="NJHN03000060">
    <property type="protein sequence ID" value="KAH9419146.1"/>
    <property type="molecule type" value="Genomic_DNA"/>
</dbReference>